<evidence type="ECO:0000313" key="3">
    <source>
        <dbReference type="EMBL" id="MEQ2520023.1"/>
    </source>
</evidence>
<evidence type="ECO:0000256" key="1">
    <source>
        <dbReference type="SAM" id="MobiDB-lite"/>
    </source>
</evidence>
<protein>
    <submittedName>
        <fullName evidence="3">Uncharacterized protein</fullName>
    </submittedName>
</protein>
<proteinExistence type="predicted"/>
<dbReference type="RefSeq" id="WP_349215454.1">
    <property type="nucleotide sequence ID" value="NZ_JBBMFA010000080.1"/>
</dbReference>
<comment type="caution">
    <text evidence="3">The sequence shown here is derived from an EMBL/GenBank/DDBJ whole genome shotgun (WGS) entry which is preliminary data.</text>
</comment>
<evidence type="ECO:0000313" key="4">
    <source>
        <dbReference type="Proteomes" id="UP001477672"/>
    </source>
</evidence>
<keyword evidence="2" id="KW-0732">Signal</keyword>
<feature type="region of interest" description="Disordered" evidence="1">
    <location>
        <begin position="333"/>
        <end position="356"/>
    </location>
</feature>
<name>A0ABV1GDX4_9FIRM</name>
<accession>A0ABV1GDX4</accession>
<reference evidence="3 4" key="1">
    <citation type="submission" date="2024-03" db="EMBL/GenBank/DDBJ databases">
        <title>Human intestinal bacterial collection.</title>
        <authorList>
            <person name="Pauvert C."/>
            <person name="Hitch T.C.A."/>
            <person name="Clavel T."/>
        </authorList>
    </citation>
    <scope>NUCLEOTIDE SEQUENCE [LARGE SCALE GENOMIC DNA]</scope>
    <source>
        <strain evidence="3 4">CLA-JM-H11</strain>
    </source>
</reference>
<feature type="signal peptide" evidence="2">
    <location>
        <begin position="1"/>
        <end position="28"/>
    </location>
</feature>
<organism evidence="3 4">
    <name type="scientific">Ruthenibacterium intestinale</name>
    <dbReference type="NCBI Taxonomy" id="3133163"/>
    <lineage>
        <taxon>Bacteria</taxon>
        <taxon>Bacillati</taxon>
        <taxon>Bacillota</taxon>
        <taxon>Clostridia</taxon>
        <taxon>Eubacteriales</taxon>
        <taxon>Oscillospiraceae</taxon>
        <taxon>Ruthenibacterium</taxon>
    </lineage>
</organism>
<dbReference type="EMBL" id="JBBMFA010000080">
    <property type="protein sequence ID" value="MEQ2520023.1"/>
    <property type="molecule type" value="Genomic_DNA"/>
</dbReference>
<gene>
    <name evidence="3" type="ORF">WMO24_06235</name>
</gene>
<evidence type="ECO:0000256" key="2">
    <source>
        <dbReference type="SAM" id="SignalP"/>
    </source>
</evidence>
<dbReference type="Proteomes" id="UP001477672">
    <property type="component" value="Unassembled WGS sequence"/>
</dbReference>
<feature type="chain" id="PRO_5045059655" evidence="2">
    <location>
        <begin position="29"/>
        <end position="527"/>
    </location>
</feature>
<sequence>MKRSFFRRCAASLALLAFCVFGGTCALAQNEEQEIENIRILMPTLSDGTSLLTGPSVEEDGTVLLRSDRSGNFTFEEEIDAAWFDSPINVGVKGGAAPEMRAVFPQVSNARVPMVAQADESGVTFAAPAQGSVVHVKISFQNVQQYRYLYDAARIETPYVAMDGTIEVEVRMTVDRVLEYEAPPQVSTDEEMWAYTRGIYDREWARIEPRELVYRATYHNSPVGVGVSGANGQSVEPVRGIPAGLLLMGTESDEGDLCTVEFDDSTQRLDAADTPSFSLFVTLYLEVIDWNEATTHAGPVAATAAGATALGLGGSAVANALAQTDALPARREELEEDLPQQNDSGDPPDLPQEDSPQVSLSLYKPFEDLINTKGAAVDIQITVSGGEGLRWHYLPTAVCPGGLRAVVPTVVGTGSESTLVLGLTGAPMKQAHCPVFVTVIAWAAGPDGKILKTSGTMELTLHRGGLEAERKPDGTLEVVSYADGNLNGLAEKRVLKEHEYTLAKNSDGTITVQAAEKRLGSCVMRNE</sequence>
<keyword evidence="4" id="KW-1185">Reference proteome</keyword>